<gene>
    <name evidence="1" type="ORF">M9H77_16401</name>
</gene>
<proteinExistence type="predicted"/>
<reference evidence="2" key="1">
    <citation type="journal article" date="2023" name="Nat. Plants">
        <title>Single-cell RNA sequencing provides a high-resolution roadmap for understanding the multicellular compartmentation of specialized metabolism.</title>
        <authorList>
            <person name="Sun S."/>
            <person name="Shen X."/>
            <person name="Li Y."/>
            <person name="Li Y."/>
            <person name="Wang S."/>
            <person name="Li R."/>
            <person name="Zhang H."/>
            <person name="Shen G."/>
            <person name="Guo B."/>
            <person name="Wei J."/>
            <person name="Xu J."/>
            <person name="St-Pierre B."/>
            <person name="Chen S."/>
            <person name="Sun C."/>
        </authorList>
    </citation>
    <scope>NUCLEOTIDE SEQUENCE [LARGE SCALE GENOMIC DNA]</scope>
</reference>
<keyword evidence="2" id="KW-1185">Reference proteome</keyword>
<accession>A0ACC0B1Y8</accession>
<organism evidence="1 2">
    <name type="scientific">Catharanthus roseus</name>
    <name type="common">Madagascar periwinkle</name>
    <name type="synonym">Vinca rosea</name>
    <dbReference type="NCBI Taxonomy" id="4058"/>
    <lineage>
        <taxon>Eukaryota</taxon>
        <taxon>Viridiplantae</taxon>
        <taxon>Streptophyta</taxon>
        <taxon>Embryophyta</taxon>
        <taxon>Tracheophyta</taxon>
        <taxon>Spermatophyta</taxon>
        <taxon>Magnoliopsida</taxon>
        <taxon>eudicotyledons</taxon>
        <taxon>Gunneridae</taxon>
        <taxon>Pentapetalae</taxon>
        <taxon>asterids</taxon>
        <taxon>lamiids</taxon>
        <taxon>Gentianales</taxon>
        <taxon>Apocynaceae</taxon>
        <taxon>Rauvolfioideae</taxon>
        <taxon>Vinceae</taxon>
        <taxon>Catharanthinae</taxon>
        <taxon>Catharanthus</taxon>
    </lineage>
</organism>
<evidence type="ECO:0000313" key="2">
    <source>
        <dbReference type="Proteomes" id="UP001060085"/>
    </source>
</evidence>
<name>A0ACC0B1Y8_CATRO</name>
<evidence type="ECO:0000313" key="1">
    <source>
        <dbReference type="EMBL" id="KAI5666548.1"/>
    </source>
</evidence>
<comment type="caution">
    <text evidence="1">The sequence shown here is derived from an EMBL/GenBank/DDBJ whole genome shotgun (WGS) entry which is preliminary data.</text>
</comment>
<dbReference type="Proteomes" id="UP001060085">
    <property type="component" value="Linkage Group LG04"/>
</dbReference>
<protein>
    <submittedName>
        <fullName evidence="1">Uncharacterized protein</fullName>
    </submittedName>
</protein>
<sequence length="315" mass="36142">MSLESSSLKKTGSKNSQNRLSGFRTGRPIFPKYRKNRPSDFLQDKSESFCFRTSCHFFEKVYIDFFISQILNSILPEDPGVTLTSPPEVAVTKGRKKTNSTKRDKSHWEYVSIAHRKIQKSSRSGSGLAMDLDLVGVCNWKNVVGDGNCGYRVVEDFVFGDEHQWPEVRRRMLYELEHATNMYLSLLGSAEHVHEFVHRTQWQDGPAPLEHGLETSYSLYVIANAFNLCVVLIAQLGSMTMLPLYSYSDCPGGTLVIGLLTKQQYFIQLQMHDECLIPSLHGQWIYHHSERVSNSADSYYERIEDWNARRARNIN</sequence>
<dbReference type="EMBL" id="CM044704">
    <property type="protein sequence ID" value="KAI5666548.1"/>
    <property type="molecule type" value="Genomic_DNA"/>
</dbReference>